<name>A0A9D5A2J4_PEA</name>
<feature type="region of interest" description="Disordered" evidence="4">
    <location>
        <begin position="107"/>
        <end position="158"/>
    </location>
</feature>
<evidence type="ECO:0000256" key="1">
    <source>
        <dbReference type="ARBA" id="ARBA00004123"/>
    </source>
</evidence>
<dbReference type="GO" id="GO:0005634">
    <property type="term" value="C:nucleus"/>
    <property type="evidence" value="ECO:0007669"/>
    <property type="project" value="UniProtKB-SubCell"/>
</dbReference>
<sequence>MRKKKYVWKILYVYMLGYDVDFGYMELQAPCVKKAALCLLRLYRKNPDVVNVDRWEDRMAQLLDERDLGILTSSMSLLVALVSNQHGDTSDNKSMEHDNVFHSISNAQSGMNPTCTPKSMFQKESSPFPTSMSSHSNPKSQNSEAHQLSDDTTYTCDRNKNDQRNIDCAMHDSPSNGQNCGTSLYHDAENRNTSGVSKGTGSRSDGNTPKSVVGKNHLESYISNDHYDEPRGTNSYQTSQREAAILKFRLKRKDRCYDKKVRYESRKRQADKRPRMEGQFVRQVQSELVVLTGVTGSNLETIDVNENSVLVGKKTILFPPSFHNSLKLMPVYSPITVTVTKRINLASPDEGLIMGASFVVTASFYHVIETNSDDTDQSDMNAHLFQGLSSVLHSMDQGLICSSNCDLETMTEAPYHCYYILPPSNNRPMLMRGQKKSNKLLITD</sequence>
<evidence type="ECO:0000256" key="4">
    <source>
        <dbReference type="SAM" id="MobiDB-lite"/>
    </source>
</evidence>
<feature type="compositionally biased region" description="Polar residues" evidence="4">
    <location>
        <begin position="107"/>
        <end position="124"/>
    </location>
</feature>
<organism evidence="6 7">
    <name type="scientific">Pisum sativum</name>
    <name type="common">Garden pea</name>
    <name type="synonym">Lathyrus oleraceus</name>
    <dbReference type="NCBI Taxonomy" id="3888"/>
    <lineage>
        <taxon>Eukaryota</taxon>
        <taxon>Viridiplantae</taxon>
        <taxon>Streptophyta</taxon>
        <taxon>Embryophyta</taxon>
        <taxon>Tracheophyta</taxon>
        <taxon>Spermatophyta</taxon>
        <taxon>Magnoliopsida</taxon>
        <taxon>eudicotyledons</taxon>
        <taxon>Gunneridae</taxon>
        <taxon>Pentapetalae</taxon>
        <taxon>rosids</taxon>
        <taxon>fabids</taxon>
        <taxon>Fabales</taxon>
        <taxon>Fabaceae</taxon>
        <taxon>Papilionoideae</taxon>
        <taxon>50 kb inversion clade</taxon>
        <taxon>NPAAA clade</taxon>
        <taxon>Hologalegina</taxon>
        <taxon>IRL clade</taxon>
        <taxon>Fabeae</taxon>
        <taxon>Lathyrus</taxon>
    </lineage>
</organism>
<evidence type="ECO:0000256" key="2">
    <source>
        <dbReference type="ARBA" id="ARBA00023242"/>
    </source>
</evidence>
<dbReference type="PROSITE" id="PS51017">
    <property type="entry name" value="CCT"/>
    <property type="match status" value="1"/>
</dbReference>
<proteinExistence type="predicted"/>
<comment type="subcellular location">
    <subcellularLocation>
        <location evidence="1 3">Nucleus</location>
    </subcellularLocation>
</comment>
<reference evidence="6 7" key="1">
    <citation type="journal article" date="2022" name="Nat. Genet.">
        <title>Improved pea reference genome and pan-genome highlight genomic features and evolutionary characteristics.</title>
        <authorList>
            <person name="Yang T."/>
            <person name="Liu R."/>
            <person name="Luo Y."/>
            <person name="Hu S."/>
            <person name="Wang D."/>
            <person name="Wang C."/>
            <person name="Pandey M.K."/>
            <person name="Ge S."/>
            <person name="Xu Q."/>
            <person name="Li N."/>
            <person name="Li G."/>
            <person name="Huang Y."/>
            <person name="Saxena R.K."/>
            <person name="Ji Y."/>
            <person name="Li M."/>
            <person name="Yan X."/>
            <person name="He Y."/>
            <person name="Liu Y."/>
            <person name="Wang X."/>
            <person name="Xiang C."/>
            <person name="Varshney R.K."/>
            <person name="Ding H."/>
            <person name="Gao S."/>
            <person name="Zong X."/>
        </authorList>
    </citation>
    <scope>NUCLEOTIDE SEQUENCE [LARGE SCALE GENOMIC DNA]</scope>
    <source>
        <strain evidence="6 7">cv. Zhongwan 6</strain>
    </source>
</reference>
<dbReference type="EMBL" id="JAMSHJ010000007">
    <property type="protein sequence ID" value="KAI5390755.1"/>
    <property type="molecule type" value="Genomic_DNA"/>
</dbReference>
<dbReference type="InterPro" id="IPR010402">
    <property type="entry name" value="CCT_domain"/>
</dbReference>
<dbReference type="Pfam" id="PF06203">
    <property type="entry name" value="CCT"/>
    <property type="match status" value="1"/>
</dbReference>
<comment type="caution">
    <text evidence="6">The sequence shown here is derived from an EMBL/GenBank/DDBJ whole genome shotgun (WGS) entry which is preliminary data.</text>
</comment>
<dbReference type="InterPro" id="IPR016024">
    <property type="entry name" value="ARM-type_fold"/>
</dbReference>
<feature type="compositionally biased region" description="Polar residues" evidence="4">
    <location>
        <begin position="191"/>
        <end position="210"/>
    </location>
</feature>
<dbReference type="SUPFAM" id="SSF48371">
    <property type="entry name" value="ARM repeat"/>
    <property type="match status" value="1"/>
</dbReference>
<dbReference type="Proteomes" id="UP001058974">
    <property type="component" value="Chromosome 7"/>
</dbReference>
<accession>A0A9D5A2J4</accession>
<feature type="region of interest" description="Disordered" evidence="4">
    <location>
        <begin position="179"/>
        <end position="213"/>
    </location>
</feature>
<feature type="compositionally biased region" description="Low complexity" evidence="4">
    <location>
        <begin position="125"/>
        <end position="136"/>
    </location>
</feature>
<dbReference type="Gene3D" id="1.25.10.10">
    <property type="entry name" value="Leucine-rich Repeat Variant"/>
    <property type="match status" value="2"/>
</dbReference>
<dbReference type="Gramene" id="Psat07G0588500-T1">
    <property type="protein sequence ID" value="KAI5390755.1"/>
    <property type="gene ID" value="KIW84_075885"/>
</dbReference>
<feature type="domain" description="CCT" evidence="5">
    <location>
        <begin position="241"/>
        <end position="283"/>
    </location>
</feature>
<dbReference type="AlphaFoldDB" id="A0A9D5A2J4"/>
<gene>
    <name evidence="6" type="ORF">KIW84_075885</name>
</gene>
<keyword evidence="2 3" id="KW-0539">Nucleus</keyword>
<protein>
    <recommendedName>
        <fullName evidence="5">CCT domain-containing protein</fullName>
    </recommendedName>
</protein>
<dbReference type="InterPro" id="IPR011989">
    <property type="entry name" value="ARM-like"/>
</dbReference>
<dbReference type="PANTHER" id="PTHR38390">
    <property type="entry name" value="OS01G0103900 PROTEIN"/>
    <property type="match status" value="1"/>
</dbReference>
<feature type="compositionally biased region" description="Polar residues" evidence="4">
    <location>
        <begin position="137"/>
        <end position="156"/>
    </location>
</feature>
<evidence type="ECO:0000313" key="7">
    <source>
        <dbReference type="Proteomes" id="UP001058974"/>
    </source>
</evidence>
<evidence type="ECO:0000256" key="3">
    <source>
        <dbReference type="PROSITE-ProRule" id="PRU00357"/>
    </source>
</evidence>
<evidence type="ECO:0000259" key="5">
    <source>
        <dbReference type="PROSITE" id="PS51017"/>
    </source>
</evidence>
<evidence type="ECO:0000313" key="6">
    <source>
        <dbReference type="EMBL" id="KAI5390755.1"/>
    </source>
</evidence>
<keyword evidence="7" id="KW-1185">Reference proteome</keyword>
<dbReference type="PANTHER" id="PTHR38390:SF2">
    <property type="entry name" value="OS01G0103900 PROTEIN"/>
    <property type="match status" value="1"/>
</dbReference>